<keyword evidence="3 7" id="KW-0863">Zinc-finger</keyword>
<feature type="compositionally biased region" description="Low complexity" evidence="8">
    <location>
        <begin position="637"/>
        <end position="646"/>
    </location>
</feature>
<feature type="compositionally biased region" description="Polar residues" evidence="8">
    <location>
        <begin position="356"/>
        <end position="366"/>
    </location>
</feature>
<dbReference type="GO" id="GO:0005634">
    <property type="term" value="C:nucleus"/>
    <property type="evidence" value="ECO:0007669"/>
    <property type="project" value="UniProtKB-SubCell"/>
</dbReference>
<feature type="region of interest" description="Disordered" evidence="8">
    <location>
        <begin position="1"/>
        <end position="39"/>
    </location>
</feature>
<evidence type="ECO:0000313" key="11">
    <source>
        <dbReference type="Proteomes" id="UP000822688"/>
    </source>
</evidence>
<gene>
    <name evidence="10" type="ORF">KC19_5G076700</name>
</gene>
<comment type="caution">
    <text evidence="10">The sequence shown here is derived from an EMBL/GenBank/DDBJ whole genome shotgun (WGS) entry which is preliminary data.</text>
</comment>
<keyword evidence="11" id="KW-1185">Reference proteome</keyword>
<dbReference type="FunFam" id="4.10.1100.10:FF:000001">
    <property type="entry name" value="Squamosa promoter-binding-like protein 14"/>
    <property type="match status" value="1"/>
</dbReference>
<evidence type="ECO:0000256" key="7">
    <source>
        <dbReference type="PROSITE-ProRule" id="PRU00470"/>
    </source>
</evidence>
<feature type="region of interest" description="Disordered" evidence="8">
    <location>
        <begin position="290"/>
        <end position="388"/>
    </location>
</feature>
<dbReference type="InterPro" id="IPR004333">
    <property type="entry name" value="SBP_dom"/>
</dbReference>
<evidence type="ECO:0000259" key="9">
    <source>
        <dbReference type="PROSITE" id="PS51141"/>
    </source>
</evidence>
<keyword evidence="5" id="KW-0804">Transcription</keyword>
<feature type="compositionally biased region" description="Low complexity" evidence="8">
    <location>
        <begin position="522"/>
        <end position="531"/>
    </location>
</feature>
<evidence type="ECO:0000256" key="4">
    <source>
        <dbReference type="ARBA" id="ARBA00022833"/>
    </source>
</evidence>
<feature type="compositionally biased region" description="Polar residues" evidence="8">
    <location>
        <begin position="1"/>
        <end position="21"/>
    </location>
</feature>
<name>A0A8T0HYX9_CERPU</name>
<sequence>MNPSANTNEQQGDPSWSTENWDNPGAVGSALDQSSNQYSSANRLEWEWDPMILAQHPGGGGSTDGPGGDGDRMMKNQLSGGPMSSLRASYSNISMLSAGLPSNFTNNHTLGIFSSAGIRNYGSLDGSAQLSSSNLHSVLGASGIPGLAATSGTGIDNDPRSFDQRRREFFGHGMHDHHVKREEMNEGHGRIGLNLGVRTYFSTEETAANRLGKRHRAGSPGSQVPMCQAEGCKADLSLAKQYHRRHKVCELHSKAPNVVAGGQTQRFCQQCSRFHSLGEFDDGKRSCRKRLADHNRRRRKPQPNASTSGGSAAESIGLKSGDDDPSDSKSMLMPLKSKSSPSSVSLDNSDEKPGSVGNNLQMRSSGQGYGRGLSDDQHPSSHSGMLNSQALTGSDAQALLSAMSTSPLMIHNPKRQIGMMGSNGSHGQDHSVYQHLQAVQAVSPSQSGPNLSLSSLGGQLSHHGGGRNQTMSGQTYSGMDPPAAPWMRPLTSRSDLTQVVGRQSAMNLQHLMSTDSKSGITNSASANSSNSQEHDVQAYSPSSQNLISRDIASPEWMLGSMAANGQTPRSGTNGHFGTSPINHMSGNGQLESGQQIMSLIDSSPNQGGGNPGDGVSNQSGDQAGQAAMEFMQQHNTGADSGGDNNSRGGGSTVDSPDMKYPELQAMRPYGGSSSASIYDSHHNLLSGSFSYETMA</sequence>
<feature type="domain" description="SBP-type" evidence="9">
    <location>
        <begin position="224"/>
        <end position="301"/>
    </location>
</feature>
<dbReference type="Gene3D" id="4.10.1100.10">
    <property type="entry name" value="Transcription factor, SBP-box domain"/>
    <property type="match status" value="1"/>
</dbReference>
<dbReference type="PROSITE" id="PS51141">
    <property type="entry name" value="ZF_SBP"/>
    <property type="match status" value="1"/>
</dbReference>
<comment type="subcellular location">
    <subcellularLocation>
        <location evidence="1">Nucleus</location>
    </subcellularLocation>
</comment>
<keyword evidence="2" id="KW-0479">Metal-binding</keyword>
<dbReference type="InterPro" id="IPR044817">
    <property type="entry name" value="SBP-like"/>
</dbReference>
<keyword evidence="6" id="KW-0539">Nucleus</keyword>
<evidence type="ECO:0000256" key="3">
    <source>
        <dbReference type="ARBA" id="ARBA00022771"/>
    </source>
</evidence>
<feature type="compositionally biased region" description="Polar residues" evidence="8">
    <location>
        <begin position="563"/>
        <end position="605"/>
    </location>
</feature>
<dbReference type="InterPro" id="IPR036893">
    <property type="entry name" value="SBP_sf"/>
</dbReference>
<evidence type="ECO:0000256" key="1">
    <source>
        <dbReference type="ARBA" id="ARBA00004123"/>
    </source>
</evidence>
<feature type="region of interest" description="Disordered" evidence="8">
    <location>
        <begin position="53"/>
        <end position="83"/>
    </location>
</feature>
<feature type="region of interest" description="Disordered" evidence="8">
    <location>
        <begin position="515"/>
        <end position="546"/>
    </location>
</feature>
<evidence type="ECO:0000256" key="8">
    <source>
        <dbReference type="SAM" id="MobiDB-lite"/>
    </source>
</evidence>
<evidence type="ECO:0000313" key="10">
    <source>
        <dbReference type="EMBL" id="KAG0576392.1"/>
    </source>
</evidence>
<dbReference type="PANTHER" id="PTHR31251:SF169">
    <property type="entry name" value="SQUAMOSA PROMOTER-BINDING-LIKE PROTEIN 8"/>
    <property type="match status" value="1"/>
</dbReference>
<evidence type="ECO:0000256" key="2">
    <source>
        <dbReference type="ARBA" id="ARBA00022723"/>
    </source>
</evidence>
<keyword evidence="4" id="KW-0862">Zinc</keyword>
<reference evidence="10" key="1">
    <citation type="submission" date="2020-06" db="EMBL/GenBank/DDBJ databases">
        <title>WGS assembly of Ceratodon purpureus strain R40.</title>
        <authorList>
            <person name="Carey S.B."/>
            <person name="Jenkins J."/>
            <person name="Shu S."/>
            <person name="Lovell J.T."/>
            <person name="Sreedasyam A."/>
            <person name="Maumus F."/>
            <person name="Tiley G.P."/>
            <person name="Fernandez-Pozo N."/>
            <person name="Barry K."/>
            <person name="Chen C."/>
            <person name="Wang M."/>
            <person name="Lipzen A."/>
            <person name="Daum C."/>
            <person name="Saski C.A."/>
            <person name="Payton A.C."/>
            <person name="Mcbreen J.C."/>
            <person name="Conrad R.E."/>
            <person name="Kollar L.M."/>
            <person name="Olsson S."/>
            <person name="Huttunen S."/>
            <person name="Landis J.B."/>
            <person name="Wickett N.J."/>
            <person name="Johnson M.G."/>
            <person name="Rensing S.A."/>
            <person name="Grimwood J."/>
            <person name="Schmutz J."/>
            <person name="Mcdaniel S.F."/>
        </authorList>
    </citation>
    <scope>NUCLEOTIDE SEQUENCE</scope>
    <source>
        <strain evidence="10">R40</strain>
    </source>
</reference>
<dbReference type="GO" id="GO:0008270">
    <property type="term" value="F:zinc ion binding"/>
    <property type="evidence" value="ECO:0007669"/>
    <property type="project" value="UniProtKB-KW"/>
</dbReference>
<protein>
    <recommendedName>
        <fullName evidence="9">SBP-type domain-containing protein</fullName>
    </recommendedName>
</protein>
<feature type="compositionally biased region" description="Gly residues" evidence="8">
    <location>
        <begin position="57"/>
        <end position="68"/>
    </location>
</feature>
<dbReference type="SUPFAM" id="SSF103612">
    <property type="entry name" value="SBT domain"/>
    <property type="match status" value="1"/>
</dbReference>
<dbReference type="GO" id="GO:0003677">
    <property type="term" value="F:DNA binding"/>
    <property type="evidence" value="ECO:0007669"/>
    <property type="project" value="InterPro"/>
</dbReference>
<dbReference type="AlphaFoldDB" id="A0A8T0HYX9"/>
<organism evidence="10 11">
    <name type="scientific">Ceratodon purpureus</name>
    <name type="common">Fire moss</name>
    <name type="synonym">Dicranum purpureum</name>
    <dbReference type="NCBI Taxonomy" id="3225"/>
    <lineage>
        <taxon>Eukaryota</taxon>
        <taxon>Viridiplantae</taxon>
        <taxon>Streptophyta</taxon>
        <taxon>Embryophyta</taxon>
        <taxon>Bryophyta</taxon>
        <taxon>Bryophytina</taxon>
        <taxon>Bryopsida</taxon>
        <taxon>Dicranidae</taxon>
        <taxon>Pseudoditrichales</taxon>
        <taxon>Ditrichaceae</taxon>
        <taxon>Ceratodon</taxon>
    </lineage>
</organism>
<dbReference type="PANTHER" id="PTHR31251">
    <property type="entry name" value="SQUAMOSA PROMOTER-BINDING-LIKE PROTEIN 4"/>
    <property type="match status" value="1"/>
</dbReference>
<feature type="region of interest" description="Disordered" evidence="8">
    <location>
        <begin position="634"/>
        <end position="674"/>
    </location>
</feature>
<dbReference type="EMBL" id="CM026425">
    <property type="protein sequence ID" value="KAG0576392.1"/>
    <property type="molecule type" value="Genomic_DNA"/>
</dbReference>
<dbReference type="Pfam" id="PF03110">
    <property type="entry name" value="SBP"/>
    <property type="match status" value="1"/>
</dbReference>
<feature type="region of interest" description="Disordered" evidence="8">
    <location>
        <begin position="561"/>
        <end position="622"/>
    </location>
</feature>
<proteinExistence type="predicted"/>
<accession>A0A8T0HYX9</accession>
<feature type="compositionally biased region" description="Low complexity" evidence="8">
    <location>
        <begin position="328"/>
        <end position="347"/>
    </location>
</feature>
<evidence type="ECO:0000256" key="6">
    <source>
        <dbReference type="ARBA" id="ARBA00023242"/>
    </source>
</evidence>
<dbReference type="Proteomes" id="UP000822688">
    <property type="component" value="Chromosome 5"/>
</dbReference>
<evidence type="ECO:0000256" key="5">
    <source>
        <dbReference type="ARBA" id="ARBA00023163"/>
    </source>
</evidence>